<evidence type="ECO:0000256" key="5">
    <source>
        <dbReference type="SAM" id="SignalP"/>
    </source>
</evidence>
<evidence type="ECO:0000256" key="4">
    <source>
        <dbReference type="ARBA" id="ARBA00022837"/>
    </source>
</evidence>
<dbReference type="EC" id="3.1.6.1" evidence="7"/>
<dbReference type="EMBL" id="CP036261">
    <property type="protein sequence ID" value="QDS88192.1"/>
    <property type="molecule type" value="Genomic_DNA"/>
</dbReference>
<dbReference type="Proteomes" id="UP000319557">
    <property type="component" value="Chromosome"/>
</dbReference>
<sequence length="478" mass="52661" precursor="true">MQRRPIRWMLLSLFFTPWLAAAGAADSTATKPNIILVMADDQGWGDMAYNGHPVVKTPNFDEAAATGLRFDRFYAAAPVCSPTRASVLTGRHPNRSGVFQWGFPLRPQETTIAEALKTAGYTTGHFGKWHLGSVRSGSPANPGAHGFDEWFSAPNFYDNDAIMSHRGKAVKTVGESSAIAVDAAMQWIDDVRKKPEPFLAVVWFGSPHVPHQAAPEDSALYKDQNKRMREFLGEVTGMDRAFGKLRDGLGERGLRENTILWYCSDNGALPRVGSSGGHRGLKAEVYEGGLLVPAILEWPTKIDHPRTTSVRCNTTDIYPTLLDVAGVEMENQPIVDGISLLPLIEEKATERSKPMGFWNYAIRGIITPSAVWMGELYEAQQAGDDLPPDPVSANAATIPTEPVVHALGHSAWIDGDWKLHRIEEKGKATFELYDLATDPKEEKDLFAKQSKSPRVAEMQQALEAWLNSVDASYLGKDY</sequence>
<evidence type="ECO:0000256" key="2">
    <source>
        <dbReference type="ARBA" id="ARBA00022723"/>
    </source>
</evidence>
<dbReference type="Gene3D" id="3.40.720.10">
    <property type="entry name" value="Alkaline Phosphatase, subunit A"/>
    <property type="match status" value="1"/>
</dbReference>
<dbReference type="PROSITE" id="PS00523">
    <property type="entry name" value="SULFATASE_1"/>
    <property type="match status" value="1"/>
</dbReference>
<dbReference type="GO" id="GO:0046872">
    <property type="term" value="F:metal ion binding"/>
    <property type="evidence" value="ECO:0007669"/>
    <property type="project" value="UniProtKB-KW"/>
</dbReference>
<dbReference type="InterPro" id="IPR017850">
    <property type="entry name" value="Alkaline_phosphatase_core_sf"/>
</dbReference>
<evidence type="ECO:0000259" key="6">
    <source>
        <dbReference type="Pfam" id="PF00884"/>
    </source>
</evidence>
<keyword evidence="4" id="KW-0106">Calcium</keyword>
<dbReference type="Gene3D" id="3.30.1120.10">
    <property type="match status" value="1"/>
</dbReference>
<feature type="signal peptide" evidence="5">
    <location>
        <begin position="1"/>
        <end position="20"/>
    </location>
</feature>
<feature type="chain" id="PRO_5021771359" evidence="5">
    <location>
        <begin position="21"/>
        <end position="478"/>
    </location>
</feature>
<dbReference type="RefSeq" id="WP_145345254.1">
    <property type="nucleotide sequence ID" value="NZ_CP036261.1"/>
</dbReference>
<gene>
    <name evidence="7" type="primary">atsA_14</name>
    <name evidence="7" type="ORF">EC9_23800</name>
</gene>
<dbReference type="KEGG" id="ruv:EC9_23800"/>
<feature type="domain" description="Sulfatase N-terminal" evidence="6">
    <location>
        <begin position="32"/>
        <end position="327"/>
    </location>
</feature>
<accession>A0A517LZZ8</accession>
<dbReference type="OrthoDB" id="9783154at2"/>
<dbReference type="GO" id="GO:0004065">
    <property type="term" value="F:arylsulfatase activity"/>
    <property type="evidence" value="ECO:0007669"/>
    <property type="project" value="UniProtKB-EC"/>
</dbReference>
<evidence type="ECO:0000313" key="7">
    <source>
        <dbReference type="EMBL" id="QDS88192.1"/>
    </source>
</evidence>
<dbReference type="PANTHER" id="PTHR42693">
    <property type="entry name" value="ARYLSULFATASE FAMILY MEMBER"/>
    <property type="match status" value="1"/>
</dbReference>
<dbReference type="SUPFAM" id="SSF53649">
    <property type="entry name" value="Alkaline phosphatase-like"/>
    <property type="match status" value="1"/>
</dbReference>
<keyword evidence="3 7" id="KW-0378">Hydrolase</keyword>
<dbReference type="InterPro" id="IPR000917">
    <property type="entry name" value="Sulfatase_N"/>
</dbReference>
<keyword evidence="5" id="KW-0732">Signal</keyword>
<protein>
    <submittedName>
        <fullName evidence="7">Arylsulfatase</fullName>
        <ecNumber evidence="7">3.1.6.1</ecNumber>
    </submittedName>
</protein>
<evidence type="ECO:0000256" key="1">
    <source>
        <dbReference type="ARBA" id="ARBA00008779"/>
    </source>
</evidence>
<dbReference type="PANTHER" id="PTHR42693:SF53">
    <property type="entry name" value="ENDO-4-O-SULFATASE"/>
    <property type="match status" value="1"/>
</dbReference>
<reference evidence="7 8" key="1">
    <citation type="submission" date="2019-02" db="EMBL/GenBank/DDBJ databases">
        <title>Deep-cultivation of Planctomycetes and their phenomic and genomic characterization uncovers novel biology.</title>
        <authorList>
            <person name="Wiegand S."/>
            <person name="Jogler M."/>
            <person name="Boedeker C."/>
            <person name="Pinto D."/>
            <person name="Vollmers J."/>
            <person name="Rivas-Marin E."/>
            <person name="Kohn T."/>
            <person name="Peeters S.H."/>
            <person name="Heuer A."/>
            <person name="Rast P."/>
            <person name="Oberbeckmann S."/>
            <person name="Bunk B."/>
            <person name="Jeske O."/>
            <person name="Meyerdierks A."/>
            <person name="Storesund J.E."/>
            <person name="Kallscheuer N."/>
            <person name="Luecker S."/>
            <person name="Lage O.M."/>
            <person name="Pohl T."/>
            <person name="Merkel B.J."/>
            <person name="Hornburger P."/>
            <person name="Mueller R.-W."/>
            <person name="Bruemmer F."/>
            <person name="Labrenz M."/>
            <person name="Spormann A.M."/>
            <person name="Op den Camp H."/>
            <person name="Overmann J."/>
            <person name="Amann R."/>
            <person name="Jetten M.S.M."/>
            <person name="Mascher T."/>
            <person name="Medema M.H."/>
            <person name="Devos D.P."/>
            <person name="Kaster A.-K."/>
            <person name="Ovreas L."/>
            <person name="Rohde M."/>
            <person name="Galperin M.Y."/>
            <person name="Jogler C."/>
        </authorList>
    </citation>
    <scope>NUCLEOTIDE SEQUENCE [LARGE SCALE GENOMIC DNA]</scope>
    <source>
        <strain evidence="7 8">EC9</strain>
    </source>
</reference>
<comment type="similarity">
    <text evidence="1">Belongs to the sulfatase family.</text>
</comment>
<proteinExistence type="inferred from homology"/>
<keyword evidence="8" id="KW-1185">Reference proteome</keyword>
<dbReference type="AlphaFoldDB" id="A0A517LZZ8"/>
<name>A0A517LZZ8_9BACT</name>
<evidence type="ECO:0000313" key="8">
    <source>
        <dbReference type="Proteomes" id="UP000319557"/>
    </source>
</evidence>
<dbReference type="InterPro" id="IPR050738">
    <property type="entry name" value="Sulfatase"/>
</dbReference>
<organism evidence="7 8">
    <name type="scientific">Rosistilla ulvae</name>
    <dbReference type="NCBI Taxonomy" id="1930277"/>
    <lineage>
        <taxon>Bacteria</taxon>
        <taxon>Pseudomonadati</taxon>
        <taxon>Planctomycetota</taxon>
        <taxon>Planctomycetia</taxon>
        <taxon>Pirellulales</taxon>
        <taxon>Pirellulaceae</taxon>
        <taxon>Rosistilla</taxon>
    </lineage>
</organism>
<dbReference type="InterPro" id="IPR024607">
    <property type="entry name" value="Sulfatase_CS"/>
</dbReference>
<evidence type="ECO:0000256" key="3">
    <source>
        <dbReference type="ARBA" id="ARBA00022801"/>
    </source>
</evidence>
<dbReference type="Pfam" id="PF00884">
    <property type="entry name" value="Sulfatase"/>
    <property type="match status" value="1"/>
</dbReference>
<keyword evidence="2" id="KW-0479">Metal-binding</keyword>